<dbReference type="NCBIfam" id="TIGR00254">
    <property type="entry name" value="GGDEF"/>
    <property type="match status" value="1"/>
</dbReference>
<evidence type="ECO:0000256" key="2">
    <source>
        <dbReference type="ARBA" id="ARBA00012528"/>
    </source>
</evidence>
<reference evidence="10" key="1">
    <citation type="submission" date="2023-07" db="EMBL/GenBank/DDBJ databases">
        <title>Genomic Encyclopedia of Type Strains, Phase IV (KMG-IV): sequencing the most valuable type-strain genomes for metagenomic binning, comparative biology and taxonomic classification.</title>
        <authorList>
            <person name="Goeker M."/>
        </authorList>
    </citation>
    <scope>NUCLEOTIDE SEQUENCE</scope>
    <source>
        <strain evidence="10">DSM 21202</strain>
    </source>
</reference>
<dbReference type="Proteomes" id="UP001229244">
    <property type="component" value="Unassembled WGS sequence"/>
</dbReference>
<feature type="transmembrane region" description="Helical" evidence="8">
    <location>
        <begin position="68"/>
        <end position="91"/>
    </location>
</feature>
<evidence type="ECO:0000256" key="6">
    <source>
        <dbReference type="ARBA" id="ARBA00023136"/>
    </source>
</evidence>
<dbReference type="InterPro" id="IPR011620">
    <property type="entry name" value="Sig_transdc_His_kinase_LytS_TM"/>
</dbReference>
<dbReference type="InterPro" id="IPR043128">
    <property type="entry name" value="Rev_trsase/Diguanyl_cyclase"/>
</dbReference>
<dbReference type="Gene3D" id="3.30.70.270">
    <property type="match status" value="1"/>
</dbReference>
<sequence>MIELGLELFSNLGLLAFIAVAYSILPRDRSQRPRPVPLGLLFGIGAILTMLDPVRIGPDLHIDSRTTIIVLAGYFGGPVAGLLAAVIAAIFRAGIGGIGAQPGILAIGIAAGIGLFGYFFMRRPGQPPTYRALILFSLLSPIPTVAVLLLPWELAMSTLAVTLLPTAILRALGVVLLGTIMIHEERRIAAEARVRQLASTDELSGLANRRCFYSELGHELERREISGGSVSVLLVDIDRFKSINDSYGHPRGDDVIRRLADALRRTCRASDLSARIGGEEFAVLLPETGAKPAQELAERIRSTVEQETVATPQGNIHFTVSIGVGTSTPVAPTIETLMNAADSALYAAKQGGRNQIAFGF</sequence>
<keyword evidence="5 8" id="KW-1133">Transmembrane helix</keyword>
<dbReference type="GO" id="GO:0071555">
    <property type="term" value="P:cell wall organization"/>
    <property type="evidence" value="ECO:0007669"/>
    <property type="project" value="InterPro"/>
</dbReference>
<comment type="catalytic activity">
    <reaction evidence="7">
        <text>2 GTP = 3',3'-c-di-GMP + 2 diphosphate</text>
        <dbReference type="Rhea" id="RHEA:24898"/>
        <dbReference type="ChEBI" id="CHEBI:33019"/>
        <dbReference type="ChEBI" id="CHEBI:37565"/>
        <dbReference type="ChEBI" id="CHEBI:58805"/>
        <dbReference type="EC" id="2.7.7.65"/>
    </reaction>
</comment>
<evidence type="ECO:0000313" key="11">
    <source>
        <dbReference type="Proteomes" id="UP001229244"/>
    </source>
</evidence>
<keyword evidence="4 8" id="KW-0812">Transmembrane</keyword>
<evidence type="ECO:0000259" key="9">
    <source>
        <dbReference type="PROSITE" id="PS50887"/>
    </source>
</evidence>
<dbReference type="Gene3D" id="1.10.1760.20">
    <property type="match status" value="1"/>
</dbReference>
<dbReference type="GO" id="GO:0000155">
    <property type="term" value="F:phosphorelay sensor kinase activity"/>
    <property type="evidence" value="ECO:0007669"/>
    <property type="project" value="InterPro"/>
</dbReference>
<evidence type="ECO:0000256" key="7">
    <source>
        <dbReference type="ARBA" id="ARBA00034247"/>
    </source>
</evidence>
<evidence type="ECO:0000256" key="3">
    <source>
        <dbReference type="ARBA" id="ARBA00022475"/>
    </source>
</evidence>
<dbReference type="EC" id="2.7.7.65" evidence="2"/>
<dbReference type="GO" id="GO:0052621">
    <property type="term" value="F:diguanylate cyclase activity"/>
    <property type="evidence" value="ECO:0007669"/>
    <property type="project" value="UniProtKB-EC"/>
</dbReference>
<feature type="transmembrane region" description="Helical" evidence="8">
    <location>
        <begin position="159"/>
        <end position="182"/>
    </location>
</feature>
<dbReference type="PANTHER" id="PTHR45138">
    <property type="entry name" value="REGULATORY COMPONENTS OF SENSORY TRANSDUCTION SYSTEM"/>
    <property type="match status" value="1"/>
</dbReference>
<dbReference type="FunFam" id="3.30.70.270:FF:000001">
    <property type="entry name" value="Diguanylate cyclase domain protein"/>
    <property type="match status" value="1"/>
</dbReference>
<dbReference type="InterPro" id="IPR029787">
    <property type="entry name" value="Nucleotide_cyclase"/>
</dbReference>
<dbReference type="SUPFAM" id="SSF55073">
    <property type="entry name" value="Nucleotide cyclase"/>
    <property type="match status" value="1"/>
</dbReference>
<organism evidence="10 11">
    <name type="scientific">Amorphus orientalis</name>
    <dbReference type="NCBI Taxonomy" id="649198"/>
    <lineage>
        <taxon>Bacteria</taxon>
        <taxon>Pseudomonadati</taxon>
        <taxon>Pseudomonadota</taxon>
        <taxon>Alphaproteobacteria</taxon>
        <taxon>Hyphomicrobiales</taxon>
        <taxon>Amorphaceae</taxon>
        <taxon>Amorphus</taxon>
    </lineage>
</organism>
<feature type="domain" description="GGDEF" evidence="9">
    <location>
        <begin position="228"/>
        <end position="360"/>
    </location>
</feature>
<dbReference type="InterPro" id="IPR050469">
    <property type="entry name" value="Diguanylate_Cyclase"/>
</dbReference>
<dbReference type="AlphaFoldDB" id="A0AAE3VSC2"/>
<name>A0AAE3VSC2_9HYPH</name>
<evidence type="ECO:0000256" key="4">
    <source>
        <dbReference type="ARBA" id="ARBA00022692"/>
    </source>
</evidence>
<evidence type="ECO:0000256" key="5">
    <source>
        <dbReference type="ARBA" id="ARBA00022989"/>
    </source>
</evidence>
<proteinExistence type="predicted"/>
<protein>
    <recommendedName>
        <fullName evidence="2">diguanylate cyclase</fullName>
        <ecNumber evidence="2">2.7.7.65</ecNumber>
    </recommendedName>
</protein>
<evidence type="ECO:0000256" key="8">
    <source>
        <dbReference type="SAM" id="Phobius"/>
    </source>
</evidence>
<dbReference type="SMART" id="SM00267">
    <property type="entry name" value="GGDEF"/>
    <property type="match status" value="1"/>
</dbReference>
<dbReference type="EMBL" id="JAUSUL010000004">
    <property type="protein sequence ID" value="MDQ0317058.1"/>
    <property type="molecule type" value="Genomic_DNA"/>
</dbReference>
<dbReference type="GO" id="GO:1902201">
    <property type="term" value="P:negative regulation of bacterial-type flagellum-dependent cell motility"/>
    <property type="evidence" value="ECO:0007669"/>
    <property type="project" value="TreeGrafter"/>
</dbReference>
<accession>A0AAE3VSC2</accession>
<dbReference type="GO" id="GO:0043709">
    <property type="term" value="P:cell adhesion involved in single-species biofilm formation"/>
    <property type="evidence" value="ECO:0007669"/>
    <property type="project" value="TreeGrafter"/>
</dbReference>
<evidence type="ECO:0000313" key="10">
    <source>
        <dbReference type="EMBL" id="MDQ0317058.1"/>
    </source>
</evidence>
<dbReference type="GO" id="GO:0005886">
    <property type="term" value="C:plasma membrane"/>
    <property type="evidence" value="ECO:0007669"/>
    <property type="project" value="UniProtKB-SubCell"/>
</dbReference>
<dbReference type="CDD" id="cd01949">
    <property type="entry name" value="GGDEF"/>
    <property type="match status" value="1"/>
</dbReference>
<feature type="transmembrane region" description="Helical" evidence="8">
    <location>
        <begin position="37"/>
        <end position="56"/>
    </location>
</feature>
<gene>
    <name evidence="10" type="ORF">J2S73_003535</name>
</gene>
<dbReference type="Pfam" id="PF00990">
    <property type="entry name" value="GGDEF"/>
    <property type="match status" value="1"/>
</dbReference>
<keyword evidence="11" id="KW-1185">Reference proteome</keyword>
<evidence type="ECO:0000256" key="1">
    <source>
        <dbReference type="ARBA" id="ARBA00004651"/>
    </source>
</evidence>
<dbReference type="Pfam" id="PF07694">
    <property type="entry name" value="5TM-5TMR_LYT"/>
    <property type="match status" value="1"/>
</dbReference>
<dbReference type="PROSITE" id="PS50887">
    <property type="entry name" value="GGDEF"/>
    <property type="match status" value="1"/>
</dbReference>
<keyword evidence="6 8" id="KW-0472">Membrane</keyword>
<feature type="transmembrane region" description="Helical" evidence="8">
    <location>
        <begin position="133"/>
        <end position="152"/>
    </location>
</feature>
<keyword evidence="10" id="KW-0808">Transferase</keyword>
<feature type="transmembrane region" description="Helical" evidence="8">
    <location>
        <begin position="6"/>
        <end position="25"/>
    </location>
</feature>
<keyword evidence="10" id="KW-0548">Nucleotidyltransferase</keyword>
<feature type="transmembrane region" description="Helical" evidence="8">
    <location>
        <begin position="103"/>
        <end position="121"/>
    </location>
</feature>
<comment type="subcellular location">
    <subcellularLocation>
        <location evidence="1">Cell membrane</location>
        <topology evidence="1">Multi-pass membrane protein</topology>
    </subcellularLocation>
</comment>
<keyword evidence="3" id="KW-1003">Cell membrane</keyword>
<dbReference type="PANTHER" id="PTHR45138:SF9">
    <property type="entry name" value="DIGUANYLATE CYCLASE DGCM-RELATED"/>
    <property type="match status" value="1"/>
</dbReference>
<dbReference type="RefSeq" id="WP_306886953.1">
    <property type="nucleotide sequence ID" value="NZ_JAUSUL010000004.1"/>
</dbReference>
<dbReference type="InterPro" id="IPR000160">
    <property type="entry name" value="GGDEF_dom"/>
</dbReference>
<comment type="caution">
    <text evidence="10">The sequence shown here is derived from an EMBL/GenBank/DDBJ whole genome shotgun (WGS) entry which is preliminary data.</text>
</comment>